<organism evidence="3 4">
    <name type="scientific">Digitaria exilis</name>
    <dbReference type="NCBI Taxonomy" id="1010633"/>
    <lineage>
        <taxon>Eukaryota</taxon>
        <taxon>Viridiplantae</taxon>
        <taxon>Streptophyta</taxon>
        <taxon>Embryophyta</taxon>
        <taxon>Tracheophyta</taxon>
        <taxon>Spermatophyta</taxon>
        <taxon>Magnoliopsida</taxon>
        <taxon>Liliopsida</taxon>
        <taxon>Poales</taxon>
        <taxon>Poaceae</taxon>
        <taxon>PACMAD clade</taxon>
        <taxon>Panicoideae</taxon>
        <taxon>Panicodae</taxon>
        <taxon>Paniceae</taxon>
        <taxon>Anthephorinae</taxon>
        <taxon>Digitaria</taxon>
    </lineage>
</organism>
<feature type="region of interest" description="Disordered" evidence="1">
    <location>
        <begin position="403"/>
        <end position="557"/>
    </location>
</feature>
<sequence length="632" mass="70191">MFLPFPMSHAGNLFDEMVPEDAAAQGAPAPAGGDRLSGLPDKILFRVMGHLKTWEVVRTSALSKRWSKLWVSATTRRLDIRQPCVCRGRGVLPTRRLRARARAFALFVKTLLLRRSSLEPLDLLRLCWDHETEHGDANVWVAHAVRHGAVEIELSGKHHDEYPSPEYKSFIVGDFHTVKTRLKILKLIHVRLDGTTLTELCSRCHCLEELELKDCVIPHKTKIQPILLARLTMIRCQINEGLSIHAPNLVVLQFSRNRCHVPWIQNLGLLAASNIYQQAPHMYPEGSSLGSCSLKILKLSHVMLDDTTLSQLCSRCTSLEELELNDCPVVGKEIRSNSPRCLSMINCKFSTGSEVHAPNLLSLRCIRPFQQVPLFGNMEFLITAIIALDDSCMPSDSWCTLAEGDKGESDHDGDFFAQREDSDDESNQDEENESDHDMEPYEQSAAEDSSDNSDSEIESNQYEKYESDHDGDLSAHSRAEESDVHSDNESDLDEEVESHTGGAHSSSDESDHNIDVGIGKFDDNSDDESFHNDNISAHSGAEDSDDNRSSSGPSDEVDGCTVCYQEMAEKYNDACGGKIGGDGLLCILSNVRTLDLSAHSGEVQFNNLLLYALAAQLVIFVITVNGCSHAWE</sequence>
<dbReference type="PANTHER" id="PTHR34223:SF34">
    <property type="entry name" value="F-BOX DOMAIN-CONTAINING PROTEIN"/>
    <property type="match status" value="1"/>
</dbReference>
<dbReference type="OrthoDB" id="683801at2759"/>
<feature type="compositionally biased region" description="Basic and acidic residues" evidence="1">
    <location>
        <begin position="403"/>
        <end position="420"/>
    </location>
</feature>
<dbReference type="InterPro" id="IPR001810">
    <property type="entry name" value="F-box_dom"/>
</dbReference>
<evidence type="ECO:0000259" key="2">
    <source>
        <dbReference type="PROSITE" id="PS50181"/>
    </source>
</evidence>
<dbReference type="PANTHER" id="PTHR34223">
    <property type="entry name" value="OS11G0201299 PROTEIN"/>
    <property type="match status" value="1"/>
</dbReference>
<dbReference type="Gene3D" id="3.80.10.10">
    <property type="entry name" value="Ribonuclease Inhibitor"/>
    <property type="match status" value="1"/>
</dbReference>
<evidence type="ECO:0000313" key="3">
    <source>
        <dbReference type="EMBL" id="KAF8774977.1"/>
    </source>
</evidence>
<evidence type="ECO:0000256" key="1">
    <source>
        <dbReference type="SAM" id="MobiDB-lite"/>
    </source>
</evidence>
<protein>
    <recommendedName>
        <fullName evidence="2">F-box domain-containing protein</fullName>
    </recommendedName>
</protein>
<dbReference type="SUPFAM" id="SSF52047">
    <property type="entry name" value="RNI-like"/>
    <property type="match status" value="1"/>
</dbReference>
<feature type="compositionally biased region" description="Basic and acidic residues" evidence="1">
    <location>
        <begin position="506"/>
        <end position="531"/>
    </location>
</feature>
<name>A0A835FSF3_9POAL</name>
<comment type="caution">
    <text evidence="3">The sequence shown here is derived from an EMBL/GenBank/DDBJ whole genome shotgun (WGS) entry which is preliminary data.</text>
</comment>
<dbReference type="PROSITE" id="PS50181">
    <property type="entry name" value="FBOX"/>
    <property type="match status" value="1"/>
</dbReference>
<keyword evidence="4" id="KW-1185">Reference proteome</keyword>
<proteinExistence type="predicted"/>
<feature type="domain" description="F-box" evidence="2">
    <location>
        <begin position="33"/>
        <end position="69"/>
    </location>
</feature>
<evidence type="ECO:0000313" key="4">
    <source>
        <dbReference type="Proteomes" id="UP000636709"/>
    </source>
</evidence>
<dbReference type="Pfam" id="PF23622">
    <property type="entry name" value="LRR_At1g61320_AtMIF1"/>
    <property type="match status" value="1"/>
</dbReference>
<dbReference type="Proteomes" id="UP000636709">
    <property type="component" value="Unassembled WGS sequence"/>
</dbReference>
<dbReference type="InterPro" id="IPR032675">
    <property type="entry name" value="LRR_dom_sf"/>
</dbReference>
<dbReference type="EMBL" id="JACEFO010000338">
    <property type="protein sequence ID" value="KAF8774977.1"/>
    <property type="molecule type" value="Genomic_DNA"/>
</dbReference>
<dbReference type="Pfam" id="PF24758">
    <property type="entry name" value="LRR_At5g56370"/>
    <property type="match status" value="1"/>
</dbReference>
<dbReference type="InterPro" id="IPR036047">
    <property type="entry name" value="F-box-like_dom_sf"/>
</dbReference>
<dbReference type="Pfam" id="PF00646">
    <property type="entry name" value="F-box"/>
    <property type="match status" value="1"/>
</dbReference>
<accession>A0A835FSF3</accession>
<feature type="compositionally biased region" description="Basic and acidic residues" evidence="1">
    <location>
        <begin position="461"/>
        <end position="488"/>
    </location>
</feature>
<feature type="compositionally biased region" description="Acidic residues" evidence="1">
    <location>
        <begin position="448"/>
        <end position="457"/>
    </location>
</feature>
<dbReference type="SUPFAM" id="SSF81383">
    <property type="entry name" value="F-box domain"/>
    <property type="match status" value="1"/>
</dbReference>
<reference evidence="3" key="1">
    <citation type="submission" date="2020-07" db="EMBL/GenBank/DDBJ databases">
        <title>Genome sequence and genetic diversity analysis of an under-domesticated orphan crop, white fonio (Digitaria exilis).</title>
        <authorList>
            <person name="Bennetzen J.L."/>
            <person name="Chen S."/>
            <person name="Ma X."/>
            <person name="Wang X."/>
            <person name="Yssel A.E.J."/>
            <person name="Chaluvadi S.R."/>
            <person name="Johnson M."/>
            <person name="Gangashetty P."/>
            <person name="Hamidou F."/>
            <person name="Sanogo M.D."/>
            <person name="Zwaenepoel A."/>
            <person name="Wallace J."/>
            <person name="Van De Peer Y."/>
            <person name="Van Deynze A."/>
        </authorList>
    </citation>
    <scope>NUCLEOTIDE SEQUENCE</scope>
    <source>
        <tissue evidence="3">Leaves</tissue>
    </source>
</reference>
<dbReference type="InterPro" id="IPR053197">
    <property type="entry name" value="F-box_SCFL_complex_component"/>
</dbReference>
<feature type="compositionally biased region" description="Acidic residues" evidence="1">
    <location>
        <begin position="421"/>
        <end position="436"/>
    </location>
</feature>
<gene>
    <name evidence="3" type="ORF">HU200_005025</name>
</gene>
<dbReference type="InterPro" id="IPR055357">
    <property type="entry name" value="LRR_At1g61320_AtMIF1"/>
</dbReference>
<dbReference type="AlphaFoldDB" id="A0A835FSF3"/>
<dbReference type="InterPro" id="IPR055411">
    <property type="entry name" value="LRR_FXL15/At3g58940/PEG3-like"/>
</dbReference>